<accession>A0A5J4X4V4</accession>
<protein>
    <submittedName>
        <fullName evidence="2">Uncharacterized protein</fullName>
    </submittedName>
</protein>
<feature type="compositionally biased region" description="Basic and acidic residues" evidence="1">
    <location>
        <begin position="501"/>
        <end position="514"/>
    </location>
</feature>
<feature type="region of interest" description="Disordered" evidence="1">
    <location>
        <begin position="342"/>
        <end position="387"/>
    </location>
</feature>
<name>A0A5J4X4V4_9EUKA</name>
<feature type="region of interest" description="Disordered" evidence="1">
    <location>
        <begin position="16"/>
        <end position="38"/>
    </location>
</feature>
<feature type="compositionally biased region" description="Polar residues" evidence="1">
    <location>
        <begin position="349"/>
        <end position="386"/>
    </location>
</feature>
<gene>
    <name evidence="2" type="ORF">EZS28_002199</name>
</gene>
<reference evidence="2 3" key="1">
    <citation type="submission" date="2019-03" db="EMBL/GenBank/DDBJ databases">
        <title>Single cell metagenomics reveals metabolic interactions within the superorganism composed of flagellate Streblomastix strix and complex community of Bacteroidetes bacteria on its surface.</title>
        <authorList>
            <person name="Treitli S.C."/>
            <person name="Kolisko M."/>
            <person name="Husnik F."/>
            <person name="Keeling P."/>
            <person name="Hampl V."/>
        </authorList>
    </citation>
    <scope>NUCLEOTIDE SEQUENCE [LARGE SCALE GENOMIC DNA]</scope>
    <source>
        <strain evidence="2">ST1C</strain>
    </source>
</reference>
<organism evidence="2 3">
    <name type="scientific">Streblomastix strix</name>
    <dbReference type="NCBI Taxonomy" id="222440"/>
    <lineage>
        <taxon>Eukaryota</taxon>
        <taxon>Metamonada</taxon>
        <taxon>Preaxostyla</taxon>
        <taxon>Oxymonadida</taxon>
        <taxon>Streblomastigidae</taxon>
        <taxon>Streblomastix</taxon>
    </lineage>
</organism>
<dbReference type="EMBL" id="SNRW01000260">
    <property type="protein sequence ID" value="KAA6402268.1"/>
    <property type="molecule type" value="Genomic_DNA"/>
</dbReference>
<evidence type="ECO:0000313" key="3">
    <source>
        <dbReference type="Proteomes" id="UP000324800"/>
    </source>
</evidence>
<proteinExistence type="predicted"/>
<evidence type="ECO:0000313" key="2">
    <source>
        <dbReference type="EMBL" id="KAA6402268.1"/>
    </source>
</evidence>
<evidence type="ECO:0000256" key="1">
    <source>
        <dbReference type="SAM" id="MobiDB-lite"/>
    </source>
</evidence>
<sequence length="514" mass="58201">MTQASGQNAQALFSHLRDGAGLNTTPSQPLIDDRDANGSDTNVFASAGEITVTDADAGPALRTPPMQEIQYFIMRFMELLTGRNAFAIDFWANPIAQAQIRDYKARTLHAQEVTRHAEVPPHQILNNAANSRVDGYIQNLLFQILMLYKLTILSIQHVLEGNTKETLIDLVGMCAALLRFAERSTNIRIQMKEGAQRAQQFDPGYNGVMSHAIQPLHALRLIQGQGSQDLVNPQAGQYSATAMGPGQQIPQLVTFTPTQIIHQFYSGQLIPRPQVQQPFKGFGMYPGIQQFQGFPQPGLFQQTQPSGFDIQLYRQPSITEGLPQFMQNPPTFRLQQTQQSNLLVPPAPSSTGHPAFQSSFHNQNLEQPSQQPTIRPPTLRQQQNQAREPAYVLDQSQFNPVDPPELTINLSQQQLNAHGDFLAQRSYTLRYIGLRADGTHHRGFGEGLMNVSVFIQRHSRHEQLSINEWKSFWRELDTDLYLDTVRMELDEDDNHHHHHDHDHNHDRDHNHRHD</sequence>
<feature type="region of interest" description="Disordered" evidence="1">
    <location>
        <begin position="494"/>
        <end position="514"/>
    </location>
</feature>
<dbReference type="Proteomes" id="UP000324800">
    <property type="component" value="Unassembled WGS sequence"/>
</dbReference>
<dbReference type="AlphaFoldDB" id="A0A5J4X4V4"/>
<comment type="caution">
    <text evidence="2">The sequence shown here is derived from an EMBL/GenBank/DDBJ whole genome shotgun (WGS) entry which is preliminary data.</text>
</comment>